<feature type="region of interest" description="Disordered" evidence="1">
    <location>
        <begin position="1"/>
        <end position="25"/>
    </location>
</feature>
<evidence type="ECO:0000313" key="3">
    <source>
        <dbReference type="Proteomes" id="UP001501721"/>
    </source>
</evidence>
<dbReference type="EMBL" id="BAAATL010000033">
    <property type="protein sequence ID" value="GAA2503065.1"/>
    <property type="molecule type" value="Genomic_DNA"/>
</dbReference>
<feature type="compositionally biased region" description="Low complexity" evidence="1">
    <location>
        <begin position="123"/>
        <end position="134"/>
    </location>
</feature>
<feature type="compositionally biased region" description="Basic and acidic residues" evidence="1">
    <location>
        <begin position="10"/>
        <end position="25"/>
    </location>
</feature>
<name>A0ABN3MJ99_9ACTN</name>
<proteinExistence type="predicted"/>
<reference evidence="2 3" key="1">
    <citation type="journal article" date="2019" name="Int. J. Syst. Evol. Microbiol.">
        <title>The Global Catalogue of Microorganisms (GCM) 10K type strain sequencing project: providing services to taxonomists for standard genome sequencing and annotation.</title>
        <authorList>
            <consortium name="The Broad Institute Genomics Platform"/>
            <consortium name="The Broad Institute Genome Sequencing Center for Infectious Disease"/>
            <person name="Wu L."/>
            <person name="Ma J."/>
        </authorList>
    </citation>
    <scope>NUCLEOTIDE SEQUENCE [LARGE SCALE GENOMIC DNA]</scope>
    <source>
        <strain evidence="2 3">JCM 6923</strain>
    </source>
</reference>
<evidence type="ECO:0000313" key="2">
    <source>
        <dbReference type="EMBL" id="GAA2503065.1"/>
    </source>
</evidence>
<feature type="region of interest" description="Disordered" evidence="1">
    <location>
        <begin position="117"/>
        <end position="141"/>
    </location>
</feature>
<evidence type="ECO:0000256" key="1">
    <source>
        <dbReference type="SAM" id="MobiDB-lite"/>
    </source>
</evidence>
<dbReference type="RefSeq" id="WP_346078164.1">
    <property type="nucleotide sequence ID" value="NZ_BAAATL010000033.1"/>
</dbReference>
<sequence length="141" mass="15829">MRTQYGINWRRPDGRSHSAADPRDAHHTRNLGVVMEGACDREALRIARYIAGRFGIAGPDSPDNPRWWAYRDVTGQLGGAEDPGDLGTRIGGEAGTYVAWLCRYENRVNRRYELRPNQRSWNPPRTDTPPARTASELGAIP</sequence>
<dbReference type="Proteomes" id="UP001501721">
    <property type="component" value="Unassembled WGS sequence"/>
</dbReference>
<protein>
    <submittedName>
        <fullName evidence="2">Uncharacterized protein</fullName>
    </submittedName>
</protein>
<keyword evidence="3" id="KW-1185">Reference proteome</keyword>
<comment type="caution">
    <text evidence="2">The sequence shown here is derived from an EMBL/GenBank/DDBJ whole genome shotgun (WGS) entry which is preliminary data.</text>
</comment>
<gene>
    <name evidence="2" type="ORF">GCM10010422_60900</name>
</gene>
<accession>A0ABN3MJ99</accession>
<organism evidence="2 3">
    <name type="scientific">Streptomyces graminearus</name>
    <dbReference type="NCBI Taxonomy" id="284030"/>
    <lineage>
        <taxon>Bacteria</taxon>
        <taxon>Bacillati</taxon>
        <taxon>Actinomycetota</taxon>
        <taxon>Actinomycetes</taxon>
        <taxon>Kitasatosporales</taxon>
        <taxon>Streptomycetaceae</taxon>
        <taxon>Streptomyces</taxon>
    </lineage>
</organism>